<gene>
    <name evidence="1" type="ORF">VM1G_05946</name>
</gene>
<keyword evidence="2" id="KW-1185">Reference proteome</keyword>
<dbReference type="GO" id="GO:0031417">
    <property type="term" value="C:NatC complex"/>
    <property type="evidence" value="ECO:0007669"/>
    <property type="project" value="InterPro"/>
</dbReference>
<name>A0A194W400_CYTMA</name>
<dbReference type="Proteomes" id="UP000078559">
    <property type="component" value="Chromosome 6"/>
</dbReference>
<reference evidence="1" key="1">
    <citation type="submission" date="2014-12" db="EMBL/GenBank/DDBJ databases">
        <title>Genome Sequence of Valsa Canker Pathogens Uncovers a Specific Adaption of Colonization on Woody Bark.</title>
        <authorList>
            <person name="Yin Z."/>
            <person name="Liu H."/>
            <person name="Gao X."/>
            <person name="Li Z."/>
            <person name="Song N."/>
            <person name="Ke X."/>
            <person name="Dai Q."/>
            <person name="Wu Y."/>
            <person name="Sun Y."/>
            <person name="Xu J.-R."/>
            <person name="Kang Z.K."/>
            <person name="Wang L."/>
            <person name="Huang L."/>
        </authorList>
    </citation>
    <scope>NUCLEOTIDE SEQUENCE [LARGE SCALE GENOMIC DNA]</scope>
    <source>
        <strain evidence="1">03-8</strain>
    </source>
</reference>
<sequence length="204" mass="23499">MATEEDKMTKAEGQGFLESLLNNKLRIHTTDERMFWGDFKCTDPVGETIPNIPLPFLLLARSGDQPKLIQILFQDRNIVLAHTYEYRQPSAQQVAKAAQKAGTDAKSIKLDMMHRYLGLIVVPGEHIVRIEKEDFDERRQSSAASGMGRKRRIKISLLVNQDSTVRPPPHRWGKRRPRHTEVIATATATARNSLWVRWLRRYLE</sequence>
<dbReference type="InterPro" id="IPR050914">
    <property type="entry name" value="snRNP_SmB/NAA38-like"/>
</dbReference>
<dbReference type="Gene3D" id="2.30.30.100">
    <property type="match status" value="1"/>
</dbReference>
<dbReference type="OrthoDB" id="368909at2759"/>
<evidence type="ECO:0000313" key="1">
    <source>
        <dbReference type="EMBL" id="KUI70775.1"/>
    </source>
</evidence>
<dbReference type="AlphaFoldDB" id="A0A194W400"/>
<dbReference type="InterPro" id="IPR034110">
    <property type="entry name" value="LSMD1_Sm"/>
</dbReference>
<accession>A0A194W400</accession>
<dbReference type="EMBL" id="CM003103">
    <property type="protein sequence ID" value="KUI70775.1"/>
    <property type="molecule type" value="Genomic_DNA"/>
</dbReference>
<dbReference type="PANTHER" id="PTHR10701:SF5">
    <property type="entry name" value="N-ALPHA-ACETYLTRANSFERASE 38, NATC AUXILIARY SUBUNIT"/>
    <property type="match status" value="1"/>
</dbReference>
<evidence type="ECO:0000313" key="2">
    <source>
        <dbReference type="Proteomes" id="UP000078559"/>
    </source>
</evidence>
<protein>
    <submittedName>
        <fullName evidence="1">Uncharacterized protein</fullName>
    </submittedName>
</protein>
<dbReference type="CDD" id="cd06168">
    <property type="entry name" value="LSMD1"/>
    <property type="match status" value="1"/>
</dbReference>
<proteinExistence type="predicted"/>
<organism evidence="1 2">
    <name type="scientific">Cytospora mali</name>
    <name type="common">Apple Valsa canker fungus</name>
    <name type="synonym">Valsa mali</name>
    <dbReference type="NCBI Taxonomy" id="578113"/>
    <lineage>
        <taxon>Eukaryota</taxon>
        <taxon>Fungi</taxon>
        <taxon>Dikarya</taxon>
        <taxon>Ascomycota</taxon>
        <taxon>Pezizomycotina</taxon>
        <taxon>Sordariomycetes</taxon>
        <taxon>Sordariomycetidae</taxon>
        <taxon>Diaporthales</taxon>
        <taxon>Cytosporaceae</taxon>
        <taxon>Cytospora</taxon>
    </lineage>
</organism>
<dbReference type="PANTHER" id="PTHR10701">
    <property type="entry name" value="SMALL NUCLEAR RIBONUCLEOPROTEIN-ASSOCIATED PROTEIN B AND N"/>
    <property type="match status" value="1"/>
</dbReference>